<dbReference type="KEGG" id="aluc:AKAW2_11408A"/>
<dbReference type="RefSeq" id="XP_041538128.1">
    <property type="nucleotide sequence ID" value="XM_041683889.1"/>
</dbReference>
<dbReference type="AlphaFoldDB" id="A0A7R7W0Y9"/>
<reference evidence="2" key="2">
    <citation type="submission" date="2021-02" db="EMBL/GenBank/DDBJ databases">
        <title>Aspergillus luchuensis mut. kawachii IFO 4304 genome sequence.</title>
        <authorList>
            <person name="Mori K."/>
            <person name="Kadooka C."/>
            <person name="Goto M."/>
            <person name="Futagami T."/>
        </authorList>
    </citation>
    <scope>NUCLEOTIDE SEQUENCE</scope>
    <source>
        <strain evidence="2">IFO 4308</strain>
    </source>
</reference>
<dbReference type="GeneID" id="64955687"/>
<accession>A0A7R7W0Y9</accession>
<organism evidence="2 3">
    <name type="scientific">Aspergillus kawachii</name>
    <name type="common">White koji mold</name>
    <name type="synonym">Aspergillus awamori var. kawachi</name>
    <dbReference type="NCBI Taxonomy" id="1069201"/>
    <lineage>
        <taxon>Eukaryota</taxon>
        <taxon>Fungi</taxon>
        <taxon>Dikarya</taxon>
        <taxon>Ascomycota</taxon>
        <taxon>Pezizomycotina</taxon>
        <taxon>Eurotiomycetes</taxon>
        <taxon>Eurotiomycetidae</taxon>
        <taxon>Eurotiales</taxon>
        <taxon>Aspergillaceae</taxon>
        <taxon>Aspergillus</taxon>
        <taxon>Aspergillus subgen. Circumdati</taxon>
    </lineage>
</organism>
<evidence type="ECO:0000256" key="1">
    <source>
        <dbReference type="SAM" id="MobiDB-lite"/>
    </source>
</evidence>
<keyword evidence="3" id="KW-1185">Reference proteome</keyword>
<evidence type="ECO:0000313" key="2">
    <source>
        <dbReference type="EMBL" id="BCR94362.1"/>
    </source>
</evidence>
<feature type="region of interest" description="Disordered" evidence="1">
    <location>
        <begin position="77"/>
        <end position="100"/>
    </location>
</feature>
<name>A0A7R7W0Y9_ASPKA</name>
<gene>
    <name evidence="2" type="ORF">AKAW2_11408A</name>
</gene>
<sequence>MTGPRSRAEPKRRFLSPVWKGVIRGLDWTGLDLYLSRLVSSLDTDYYGRARLVGWFGCGSVFVQRPAYWSRPAEHLPAAASWSRSSSLGTSFPVGDEEKS</sequence>
<evidence type="ECO:0000313" key="3">
    <source>
        <dbReference type="Proteomes" id="UP000661280"/>
    </source>
</evidence>
<dbReference type="EMBL" id="AP024425">
    <property type="protein sequence ID" value="BCR94362.1"/>
    <property type="molecule type" value="Genomic_DNA"/>
</dbReference>
<reference evidence="2" key="1">
    <citation type="submission" date="2021-01" db="EMBL/GenBank/DDBJ databases">
        <authorList>
            <consortium name="Aspergillus luchuensis mut. kawachii IFO 4304 genome sequencing consortium"/>
            <person name="Kazuki M."/>
            <person name="Futagami T."/>
        </authorList>
    </citation>
    <scope>NUCLEOTIDE SEQUENCE</scope>
    <source>
        <strain evidence="2">IFO 4308</strain>
    </source>
</reference>
<proteinExistence type="predicted"/>
<dbReference type="Proteomes" id="UP000661280">
    <property type="component" value="Chromosome 1"/>
</dbReference>
<protein>
    <submittedName>
        <fullName evidence="2">Uncharacterized protein</fullName>
    </submittedName>
</protein>